<sequence length="133" mass="15224">MEGLIQGAEDGKPMSPTVRTEDSEFQTMEGLIKGAEDGNPMSPTVRTEESEFKTPTAAESQTEMETPSIFLNTPSAVYSQPENAPTSMNIEYDYCILFYKLFFVYYYKLFFIIIYKMFFSFHFVVLFISGVVH</sequence>
<gene>
    <name evidence="4" type="primary">LOC130461434</name>
</gene>
<keyword evidence="3" id="KW-1185">Reference proteome</keyword>
<reference evidence="4" key="2">
    <citation type="submission" date="2025-08" db="UniProtKB">
        <authorList>
            <consortium name="RefSeq"/>
        </authorList>
    </citation>
    <scope>IDENTIFICATION</scope>
    <source>
        <tissue evidence="4">Leaf</tissue>
    </source>
</reference>
<dbReference type="Proteomes" id="UP000813463">
    <property type="component" value="Chromosome 5"/>
</dbReference>
<feature type="transmembrane region" description="Helical" evidence="2">
    <location>
        <begin position="109"/>
        <end position="132"/>
    </location>
</feature>
<accession>A0ABM3QQ91</accession>
<organism evidence="3 4">
    <name type="scientific">Spinacia oleracea</name>
    <name type="common">Spinach</name>
    <dbReference type="NCBI Taxonomy" id="3562"/>
    <lineage>
        <taxon>Eukaryota</taxon>
        <taxon>Viridiplantae</taxon>
        <taxon>Streptophyta</taxon>
        <taxon>Embryophyta</taxon>
        <taxon>Tracheophyta</taxon>
        <taxon>Spermatophyta</taxon>
        <taxon>Magnoliopsida</taxon>
        <taxon>eudicotyledons</taxon>
        <taxon>Gunneridae</taxon>
        <taxon>Pentapetalae</taxon>
        <taxon>Caryophyllales</taxon>
        <taxon>Chenopodiaceae</taxon>
        <taxon>Chenopodioideae</taxon>
        <taxon>Anserineae</taxon>
        <taxon>Spinacia</taxon>
    </lineage>
</organism>
<protein>
    <submittedName>
        <fullName evidence="4">Uncharacterized protein</fullName>
    </submittedName>
</protein>
<name>A0ABM3QQ91_SPIOL</name>
<proteinExistence type="predicted"/>
<evidence type="ECO:0000313" key="3">
    <source>
        <dbReference type="Proteomes" id="UP000813463"/>
    </source>
</evidence>
<evidence type="ECO:0000256" key="1">
    <source>
        <dbReference type="SAM" id="MobiDB-lite"/>
    </source>
</evidence>
<dbReference type="GeneID" id="130461434"/>
<dbReference type="RefSeq" id="XP_056685514.1">
    <property type="nucleotide sequence ID" value="XM_056829536.1"/>
</dbReference>
<evidence type="ECO:0000313" key="4">
    <source>
        <dbReference type="RefSeq" id="XP_056685514.1"/>
    </source>
</evidence>
<evidence type="ECO:0000256" key="2">
    <source>
        <dbReference type="SAM" id="Phobius"/>
    </source>
</evidence>
<keyword evidence="2" id="KW-0812">Transmembrane</keyword>
<keyword evidence="2" id="KW-1133">Transmembrane helix</keyword>
<feature type="region of interest" description="Disordered" evidence="1">
    <location>
        <begin position="1"/>
        <end position="20"/>
    </location>
</feature>
<feature type="region of interest" description="Disordered" evidence="1">
    <location>
        <begin position="32"/>
        <end position="65"/>
    </location>
</feature>
<keyword evidence="2" id="KW-0472">Membrane</keyword>
<reference evidence="3" key="1">
    <citation type="journal article" date="2021" name="Nat. Commun.">
        <title>Genomic analyses provide insights into spinach domestication and the genetic basis of agronomic traits.</title>
        <authorList>
            <person name="Cai X."/>
            <person name="Sun X."/>
            <person name="Xu C."/>
            <person name="Sun H."/>
            <person name="Wang X."/>
            <person name="Ge C."/>
            <person name="Zhang Z."/>
            <person name="Wang Q."/>
            <person name="Fei Z."/>
            <person name="Jiao C."/>
            <person name="Wang Q."/>
        </authorList>
    </citation>
    <scope>NUCLEOTIDE SEQUENCE [LARGE SCALE GENOMIC DNA]</scope>
    <source>
        <strain evidence="3">cv. Varoflay</strain>
    </source>
</reference>